<evidence type="ECO:0000313" key="7">
    <source>
        <dbReference type="Proteomes" id="UP001139409"/>
    </source>
</evidence>
<dbReference type="PROSITE" id="PS00211">
    <property type="entry name" value="ABC_TRANSPORTER_1"/>
    <property type="match status" value="1"/>
</dbReference>
<dbReference type="InterPro" id="IPR003593">
    <property type="entry name" value="AAA+_ATPase"/>
</dbReference>
<evidence type="ECO:0000313" key="6">
    <source>
        <dbReference type="EMBL" id="MCA6078573.1"/>
    </source>
</evidence>
<dbReference type="InterPro" id="IPR003439">
    <property type="entry name" value="ABC_transporter-like_ATP-bd"/>
</dbReference>
<gene>
    <name evidence="6" type="ORF">LDX50_27110</name>
</gene>
<dbReference type="GO" id="GO:0015697">
    <property type="term" value="P:quaternary ammonium group transport"/>
    <property type="evidence" value="ECO:0007669"/>
    <property type="project" value="UniProtKB-ARBA"/>
</dbReference>
<feature type="domain" description="ABC transporter" evidence="5">
    <location>
        <begin position="2"/>
        <end position="235"/>
    </location>
</feature>
<dbReference type="PANTHER" id="PTHR43117:SF4">
    <property type="entry name" value="OSMOPROTECTANT IMPORT ATP-BINDING PROTEIN OSMV"/>
    <property type="match status" value="1"/>
</dbReference>
<dbReference type="RefSeq" id="WP_225699430.1">
    <property type="nucleotide sequence ID" value="NZ_JAIXNE010000006.1"/>
</dbReference>
<dbReference type="InterPro" id="IPR017871">
    <property type="entry name" value="ABC_transporter-like_CS"/>
</dbReference>
<evidence type="ECO:0000256" key="1">
    <source>
        <dbReference type="ARBA" id="ARBA00005417"/>
    </source>
</evidence>
<evidence type="ECO:0000259" key="5">
    <source>
        <dbReference type="PROSITE" id="PS50893"/>
    </source>
</evidence>
<dbReference type="PROSITE" id="PS50893">
    <property type="entry name" value="ABC_TRANSPORTER_2"/>
    <property type="match status" value="1"/>
</dbReference>
<keyword evidence="3" id="KW-0547">Nucleotide-binding</keyword>
<keyword evidence="2" id="KW-0813">Transport</keyword>
<dbReference type="Gene3D" id="3.40.50.300">
    <property type="entry name" value="P-loop containing nucleotide triphosphate hydrolases"/>
    <property type="match status" value="1"/>
</dbReference>
<evidence type="ECO:0000256" key="4">
    <source>
        <dbReference type="ARBA" id="ARBA00022840"/>
    </source>
</evidence>
<evidence type="ECO:0000256" key="3">
    <source>
        <dbReference type="ARBA" id="ARBA00022741"/>
    </source>
</evidence>
<accession>A0A9X1KZ58</accession>
<dbReference type="SUPFAM" id="SSF52540">
    <property type="entry name" value="P-loop containing nucleoside triphosphate hydrolases"/>
    <property type="match status" value="1"/>
</dbReference>
<dbReference type="EMBL" id="JAIXNE010000006">
    <property type="protein sequence ID" value="MCA6078573.1"/>
    <property type="molecule type" value="Genomic_DNA"/>
</dbReference>
<dbReference type="PANTHER" id="PTHR43117">
    <property type="entry name" value="OSMOPROTECTANT IMPORT ATP-BINDING PROTEIN OSMV"/>
    <property type="match status" value="1"/>
</dbReference>
<evidence type="ECO:0000256" key="2">
    <source>
        <dbReference type="ARBA" id="ARBA00022448"/>
    </source>
</evidence>
<dbReference type="AlphaFoldDB" id="A0A9X1KZ58"/>
<dbReference type="InterPro" id="IPR027417">
    <property type="entry name" value="P-loop_NTPase"/>
</dbReference>
<name>A0A9X1KZ58_9BACT</name>
<dbReference type="Pfam" id="PF00005">
    <property type="entry name" value="ABC_tran"/>
    <property type="match status" value="1"/>
</dbReference>
<comment type="similarity">
    <text evidence="1">Belongs to the ABC transporter superfamily.</text>
</comment>
<dbReference type="GO" id="GO:0016887">
    <property type="term" value="F:ATP hydrolysis activity"/>
    <property type="evidence" value="ECO:0007669"/>
    <property type="project" value="InterPro"/>
</dbReference>
<sequence length="302" mass="34087">MVRLENVSKYYADFLAVDGVTLEIREGETVALIGSSGSGKTTILKCINALITRSSGEISVFDKPLDEWDPVELRRKMGYVIQDVGLFPHYTIEKNISLIPELLGWEHSDIQTRVDILLERIHIPGSMKKRYPSALSGGQKQRVGLARALAADPPIILMDEPFGALDPIIRADMQREFLALEGLQGKSIVLVTHDMNEAAILADRICLLDKGVIQQTGTLKELLFKPANEFVQRFLDPQRDSLEMRAVRIKDIMPFIPQELRSRILITEASVADVPSELIPEIRKYYFINRDSILVNFRTDEI</sequence>
<keyword evidence="4 6" id="KW-0067">ATP-binding</keyword>
<dbReference type="SMART" id="SM00382">
    <property type="entry name" value="AAA"/>
    <property type="match status" value="1"/>
</dbReference>
<dbReference type="Proteomes" id="UP001139409">
    <property type="component" value="Unassembled WGS sequence"/>
</dbReference>
<keyword evidence="7" id="KW-1185">Reference proteome</keyword>
<comment type="caution">
    <text evidence="6">The sequence shown here is derived from an EMBL/GenBank/DDBJ whole genome shotgun (WGS) entry which is preliminary data.</text>
</comment>
<organism evidence="6 7">
    <name type="scientific">Fulvivirga sedimenti</name>
    <dbReference type="NCBI Taxonomy" id="2879465"/>
    <lineage>
        <taxon>Bacteria</taxon>
        <taxon>Pseudomonadati</taxon>
        <taxon>Bacteroidota</taxon>
        <taxon>Cytophagia</taxon>
        <taxon>Cytophagales</taxon>
        <taxon>Fulvivirgaceae</taxon>
        <taxon>Fulvivirga</taxon>
    </lineage>
</organism>
<reference evidence="6" key="1">
    <citation type="submission" date="2021-09" db="EMBL/GenBank/DDBJ databases">
        <title>Fulvivirga sp. isolated from coastal sediment.</title>
        <authorList>
            <person name="Yu H."/>
        </authorList>
    </citation>
    <scope>NUCLEOTIDE SEQUENCE</scope>
    <source>
        <strain evidence="6">1062</strain>
    </source>
</reference>
<protein>
    <submittedName>
        <fullName evidence="6">ATP-binding cassette domain-containing protein</fullName>
    </submittedName>
</protein>
<dbReference type="GO" id="GO:0005524">
    <property type="term" value="F:ATP binding"/>
    <property type="evidence" value="ECO:0007669"/>
    <property type="project" value="UniProtKB-KW"/>
</dbReference>
<proteinExistence type="inferred from homology"/>
<dbReference type="FunFam" id="3.40.50.300:FF:000425">
    <property type="entry name" value="Probable ABC transporter, ATP-binding subunit"/>
    <property type="match status" value="1"/>
</dbReference>